<accession>A0A0L0D6M1</accession>
<evidence type="ECO:0000313" key="2">
    <source>
        <dbReference type="Proteomes" id="UP000054408"/>
    </source>
</evidence>
<dbReference type="AlphaFoldDB" id="A0A0L0D6M1"/>
<reference evidence="1 2" key="1">
    <citation type="submission" date="2010-05" db="EMBL/GenBank/DDBJ databases">
        <title>The Genome Sequence of Thecamonas trahens ATCC 50062.</title>
        <authorList>
            <consortium name="The Broad Institute Genome Sequencing Platform"/>
            <person name="Russ C."/>
            <person name="Cuomo C."/>
            <person name="Shea T."/>
            <person name="Young S.K."/>
            <person name="Zeng Q."/>
            <person name="Koehrsen M."/>
            <person name="Haas B."/>
            <person name="Borodovsky M."/>
            <person name="Guigo R."/>
            <person name="Alvarado L."/>
            <person name="Berlin A."/>
            <person name="Bochicchio J."/>
            <person name="Borenstein D."/>
            <person name="Chapman S."/>
            <person name="Chen Z."/>
            <person name="Freedman E."/>
            <person name="Gellesch M."/>
            <person name="Goldberg J."/>
            <person name="Griggs A."/>
            <person name="Gujja S."/>
            <person name="Heilman E."/>
            <person name="Heiman D."/>
            <person name="Hepburn T."/>
            <person name="Howarth C."/>
            <person name="Jen D."/>
            <person name="Larson L."/>
            <person name="Mehta T."/>
            <person name="Park D."/>
            <person name="Pearson M."/>
            <person name="Roberts A."/>
            <person name="Saif S."/>
            <person name="Shenoy N."/>
            <person name="Sisk P."/>
            <person name="Stolte C."/>
            <person name="Sykes S."/>
            <person name="Thomson T."/>
            <person name="Walk T."/>
            <person name="White J."/>
            <person name="Yandava C."/>
            <person name="Burger G."/>
            <person name="Gray M.W."/>
            <person name="Holland P.W.H."/>
            <person name="King N."/>
            <person name="Lang F.B.F."/>
            <person name="Roger A.J."/>
            <person name="Ruiz-Trillo I."/>
            <person name="Lander E."/>
            <person name="Nusbaum C."/>
        </authorList>
    </citation>
    <scope>NUCLEOTIDE SEQUENCE [LARGE SCALE GENOMIC DNA]</scope>
    <source>
        <strain evidence="1 2">ATCC 50062</strain>
    </source>
</reference>
<gene>
    <name evidence="1" type="ORF">AMSG_03954</name>
</gene>
<name>A0A0L0D6M1_THETB</name>
<sequence length="508" mass="53166">MADKTPAWLVRGGRGEHHPHPAAALYVRMVAQGRYAAVDTALAQSVVRVLGEYEAAKGGARWIPPASLRLCWVHALNALARALWSAQAAHRQQALSRLTRLAGVAGSLAHRSTRKWAAYLEATTSSCSAADAVGDATAVAALTRLALCAVMAMNGGSSLKVAYHVRKASKLLSSSRLADVEPELSAPVAASVATARGGAGILLARPHCLSEGWELLREAVVSSSIDAPLATLLLACSLVSYPRGRSGDSKQARLAEAEAMLAELARASSRPLPMVQLIFGKAARARGEPEVAASALDAVVGSGMDARRSTLVGLLAYEAGMTALCLGDFEHAIAALGTAAEVDDATLRGRAGLAVAGAHVLAGRHDVGAQLLAQQAERESRATPESRLASRLLAAQALGLVAFTVFYLDRELHHFSAERAAAWLKVLDERLAGESSLWARMLEPSLAHEARHVEHLIRGVLLALTGAREQASASLLCAAGLPAPPTPEICGETWSCTPTTMGARARPN</sequence>
<protein>
    <submittedName>
        <fullName evidence="1">Uncharacterized protein</fullName>
    </submittedName>
</protein>
<dbReference type="EMBL" id="GL349448">
    <property type="protein sequence ID" value="KNC47726.1"/>
    <property type="molecule type" value="Genomic_DNA"/>
</dbReference>
<dbReference type="GeneID" id="25563520"/>
<dbReference type="RefSeq" id="XP_013759205.1">
    <property type="nucleotide sequence ID" value="XM_013903751.1"/>
</dbReference>
<organism evidence="1 2">
    <name type="scientific">Thecamonas trahens ATCC 50062</name>
    <dbReference type="NCBI Taxonomy" id="461836"/>
    <lineage>
        <taxon>Eukaryota</taxon>
        <taxon>Apusozoa</taxon>
        <taxon>Apusomonadida</taxon>
        <taxon>Apusomonadidae</taxon>
        <taxon>Thecamonas</taxon>
    </lineage>
</organism>
<proteinExistence type="predicted"/>
<evidence type="ECO:0000313" key="1">
    <source>
        <dbReference type="EMBL" id="KNC47726.1"/>
    </source>
</evidence>
<dbReference type="Proteomes" id="UP000054408">
    <property type="component" value="Unassembled WGS sequence"/>
</dbReference>
<keyword evidence="2" id="KW-1185">Reference proteome</keyword>